<dbReference type="InterPro" id="IPR032719">
    <property type="entry name" value="WbsX"/>
</dbReference>
<evidence type="ECO:0000313" key="4">
    <source>
        <dbReference type="Proteomes" id="UP000032679"/>
    </source>
</evidence>
<dbReference type="OrthoDB" id="9816424at2"/>
<feature type="domain" description="Glycosyltransferase 2-like" evidence="2">
    <location>
        <begin position="973"/>
        <end position="1112"/>
    </location>
</feature>
<keyword evidence="4" id="KW-1185">Reference proteome</keyword>
<dbReference type="RefSeq" id="WP_048850588.1">
    <property type="nucleotide sequence ID" value="NZ_BALE01000048.1"/>
</dbReference>
<gene>
    <name evidence="3" type="ORF">Tasa_048_067</name>
</gene>
<comment type="caution">
    <text evidence="3">The sequence shown here is derived from an EMBL/GenBank/DDBJ whole genome shotgun (WGS) entry which is preliminary data.</text>
</comment>
<feature type="region of interest" description="Disordered" evidence="1">
    <location>
        <begin position="1247"/>
        <end position="1266"/>
    </location>
</feature>
<dbReference type="SUPFAM" id="SSF53448">
    <property type="entry name" value="Nucleotide-diphospho-sugar transferases"/>
    <property type="match status" value="1"/>
</dbReference>
<evidence type="ECO:0000313" key="3">
    <source>
        <dbReference type="EMBL" id="GAN55442.1"/>
    </source>
</evidence>
<dbReference type="SUPFAM" id="SSF53756">
    <property type="entry name" value="UDP-Glycosyltransferase/glycogen phosphorylase"/>
    <property type="match status" value="1"/>
</dbReference>
<protein>
    <recommendedName>
        <fullName evidence="2">Glycosyltransferase 2-like domain-containing protein</fullName>
    </recommendedName>
</protein>
<dbReference type="Proteomes" id="UP000032679">
    <property type="component" value="Unassembled WGS sequence"/>
</dbReference>
<sequence length="1266" mass="141489">MSQKPYGLPASNPGPIQVLGHSGLFDASYYVQRNPDLASLGPGVLGHYHHHGWREGRKPNAYFDPSWYLSVNRDVTTDPLLHYVEIGERQGRRPIAWFDPVWYAQAHVVPEGMLALTHFLRNRHRQHVRPIPEFDPSFYLKEYPDVAASGLDPLEHYMIQGFREVRRPFAGFDPLFYRTRYLRHDPDANPLLHFLQHRGRPGMHPALPEEETTIPREVARRSRPGPFFEERRPLPPSAMRRARVLAYYLPQFHSIPENDAWWGTGFTEWVNVARGLPRFADHYQPRTPRDLGHYTLNEPGLLRRQAEMARDAGIEGFIFYFYWFNGRRLLDSPLEMLLAHPEIDLPFCLMWANESWSRRWDGSEEDVLITQDYRLEDEIALVETLVRHFDDPRYIRVDGRPLLMIYRADAIPDAPRAIARWRALFKAGHRIDPIFIMGQAFGCDDPRPMGMDGAIEFPPHKIANACPTINSTLDILDDDFSAQVYDYADIVNASLSASSPPFPLIRTAAPSWDNDARRQGKGLVMHGSTPALYERWLAGLIEQARARPFFGEPIVCINAWNEWAEGAYLEPDQHFGSAYLNATGRASAGFARGLARGRMLLIGHDAFEAGAQRLLLHIGRTLKARHGVDIAFLLLDAGAMLERYRAVAPTEIVDANDPALTYRLDALRAEGFATALVNSAASSPVAGALTAAGIDYTLLIHELPGLLQRRGLMDTLRIACERARAIVVPARAIADRLDGFDVLAPEQVPLVIPQGLYQDVRFSPEARARIRSEFRLDAQDRLVLGAGYGDMRKGFDLFLQAWRRAFSVRQKGVARTHFVWLGAIDGALYEGLAPDIEYAVSTGTLHLTGLVDDVASYLSAADAFALTSREDPYPSVVLEALASGLSCVAFDHSGGIPDLLRAETATFDMPHAVVPMGDLARMNRALTTAVRAARLIPNEMRARISDAARARFAFGHYTEQLLAIAQPELPRVSIVVLSYNYARFMAARLASLFAQGLPVLEIVVLDDASADDSVAVAEQTAEDWGRTIEIVRCARNSGSVFAQWRHAAEIARGDWIWIAEADDLSEPDQLPTLCAALSNAPDAVMAFCDSRTIDGDGARLGESYKPYYAIAADTLLDHDGVHDGPTFVAQALSERNLILNASSALFDRAALLAALDRCAADLAHFRIAGDWRIYIELLDQPGARVAYVSRACNIHRRHHVSATHSLNARDHCADVAAIHALLDRRLTPDIQRRLRQESYRTEIARQLGVTPPPVRRSRKRARADGS</sequence>
<dbReference type="Pfam" id="PF13692">
    <property type="entry name" value="Glyco_trans_1_4"/>
    <property type="match status" value="1"/>
</dbReference>
<accession>A0A0D6MP31</accession>
<dbReference type="InterPro" id="IPR029044">
    <property type="entry name" value="Nucleotide-diphossugar_trans"/>
</dbReference>
<feature type="compositionally biased region" description="Basic residues" evidence="1">
    <location>
        <begin position="1255"/>
        <end position="1266"/>
    </location>
</feature>
<dbReference type="PANTHER" id="PTHR41244:SF1">
    <property type="entry name" value="GLYCOSYLTRANSFERASE"/>
    <property type="match status" value="1"/>
</dbReference>
<evidence type="ECO:0000256" key="1">
    <source>
        <dbReference type="SAM" id="MobiDB-lite"/>
    </source>
</evidence>
<dbReference type="Pfam" id="PF00535">
    <property type="entry name" value="Glycos_transf_2"/>
    <property type="match status" value="1"/>
</dbReference>
<dbReference type="Pfam" id="PF14307">
    <property type="entry name" value="Glyco_tran_WbsX"/>
    <property type="match status" value="1"/>
</dbReference>
<dbReference type="STRING" id="1231623.Tasa_048_067"/>
<organism evidence="3 4">
    <name type="scientific">Tanticharoenia sakaeratensis NBRC 103193</name>
    <dbReference type="NCBI Taxonomy" id="1231623"/>
    <lineage>
        <taxon>Bacteria</taxon>
        <taxon>Pseudomonadati</taxon>
        <taxon>Pseudomonadota</taxon>
        <taxon>Alphaproteobacteria</taxon>
        <taxon>Acetobacterales</taxon>
        <taxon>Acetobacteraceae</taxon>
        <taxon>Tanticharoenia</taxon>
    </lineage>
</organism>
<dbReference type="EMBL" id="BALE01000048">
    <property type="protein sequence ID" value="GAN55442.1"/>
    <property type="molecule type" value="Genomic_DNA"/>
</dbReference>
<dbReference type="Gene3D" id="3.90.550.10">
    <property type="entry name" value="Spore Coat Polysaccharide Biosynthesis Protein SpsA, Chain A"/>
    <property type="match status" value="1"/>
</dbReference>
<dbReference type="CDD" id="cd11579">
    <property type="entry name" value="Glyco_tran_WbsX"/>
    <property type="match status" value="1"/>
</dbReference>
<name>A0A0D6MP31_9PROT</name>
<proteinExistence type="predicted"/>
<dbReference type="PANTHER" id="PTHR41244">
    <property type="entry name" value="RHAMNAN SYNTHESIS F"/>
    <property type="match status" value="1"/>
</dbReference>
<dbReference type="Gene3D" id="3.40.50.2000">
    <property type="entry name" value="Glycogen Phosphorylase B"/>
    <property type="match status" value="2"/>
</dbReference>
<dbReference type="InterPro" id="IPR001173">
    <property type="entry name" value="Glyco_trans_2-like"/>
</dbReference>
<dbReference type="AlphaFoldDB" id="A0A0D6MP31"/>
<evidence type="ECO:0000259" key="2">
    <source>
        <dbReference type="Pfam" id="PF00535"/>
    </source>
</evidence>
<reference evidence="3 4" key="1">
    <citation type="submission" date="2012-10" db="EMBL/GenBank/DDBJ databases">
        <title>Genome sequencing of Tanticharoenia sakaeratensis NBRC 103193.</title>
        <authorList>
            <person name="Azuma Y."/>
            <person name="Hadano H."/>
            <person name="Hirakawa H."/>
            <person name="Matsushita K."/>
        </authorList>
    </citation>
    <scope>NUCLEOTIDE SEQUENCE [LARGE SCALE GENOMIC DNA]</scope>
    <source>
        <strain evidence="3 4">NBRC 103193</strain>
    </source>
</reference>
<dbReference type="Gene3D" id="3.20.20.80">
    <property type="entry name" value="Glycosidases"/>
    <property type="match status" value="1"/>
</dbReference>